<accession>A0ACB9WUS8</accession>
<evidence type="ECO:0000313" key="2">
    <source>
        <dbReference type="Proteomes" id="UP001057452"/>
    </source>
</evidence>
<organism evidence="1 2">
    <name type="scientific">Chaenocephalus aceratus</name>
    <name type="common">Blackfin icefish</name>
    <name type="synonym">Chaenichthys aceratus</name>
    <dbReference type="NCBI Taxonomy" id="36190"/>
    <lineage>
        <taxon>Eukaryota</taxon>
        <taxon>Metazoa</taxon>
        <taxon>Chordata</taxon>
        <taxon>Craniata</taxon>
        <taxon>Vertebrata</taxon>
        <taxon>Euteleostomi</taxon>
        <taxon>Actinopterygii</taxon>
        <taxon>Neopterygii</taxon>
        <taxon>Teleostei</taxon>
        <taxon>Neoteleostei</taxon>
        <taxon>Acanthomorphata</taxon>
        <taxon>Eupercaria</taxon>
        <taxon>Perciformes</taxon>
        <taxon>Notothenioidei</taxon>
        <taxon>Channichthyidae</taxon>
        <taxon>Chaenocephalus</taxon>
    </lineage>
</organism>
<name>A0ACB9WUS8_CHAAC</name>
<gene>
    <name evidence="1" type="ORF">KUCAC02_010748</name>
</gene>
<evidence type="ECO:0000313" key="1">
    <source>
        <dbReference type="EMBL" id="KAI4817341.1"/>
    </source>
</evidence>
<sequence length="36" mass="4193">MLSFFILFLCFFSSITSSHYPRIPQILLLHGCFAKN</sequence>
<dbReference type="Proteomes" id="UP001057452">
    <property type="component" value="Chromosome 11"/>
</dbReference>
<proteinExistence type="predicted"/>
<reference evidence="1" key="1">
    <citation type="submission" date="2022-05" db="EMBL/GenBank/DDBJ databases">
        <title>Chromosome-level genome of Chaenocephalus aceratus.</title>
        <authorList>
            <person name="Park H."/>
        </authorList>
    </citation>
    <scope>NUCLEOTIDE SEQUENCE</scope>
    <source>
        <strain evidence="1">KU_202001</strain>
    </source>
</reference>
<protein>
    <submittedName>
        <fullName evidence="1">Uncharacterized protein</fullName>
    </submittedName>
</protein>
<keyword evidence="2" id="KW-1185">Reference proteome</keyword>
<dbReference type="EMBL" id="CM043795">
    <property type="protein sequence ID" value="KAI4817341.1"/>
    <property type="molecule type" value="Genomic_DNA"/>
</dbReference>
<comment type="caution">
    <text evidence="1">The sequence shown here is derived from an EMBL/GenBank/DDBJ whole genome shotgun (WGS) entry which is preliminary data.</text>
</comment>